<proteinExistence type="predicted"/>
<reference evidence="2 3" key="1">
    <citation type="submission" date="2020-02" db="EMBL/GenBank/DDBJ databases">
        <authorList>
            <person name="Ma Q."/>
            <person name="Huang Y."/>
            <person name="Song X."/>
            <person name="Pei D."/>
        </authorList>
    </citation>
    <scope>NUCLEOTIDE SEQUENCE [LARGE SCALE GENOMIC DNA]</scope>
    <source>
        <strain evidence="2">Sxm20200214</strain>
        <tissue evidence="2">Leaf</tissue>
    </source>
</reference>
<accession>A0A8X7VG77</accession>
<name>A0A8X7VG77_BRACI</name>
<evidence type="ECO:0000256" key="1">
    <source>
        <dbReference type="ARBA" id="ARBA00022801"/>
    </source>
</evidence>
<evidence type="ECO:0000313" key="2">
    <source>
        <dbReference type="EMBL" id="KAG2310618.1"/>
    </source>
</evidence>
<evidence type="ECO:0000313" key="3">
    <source>
        <dbReference type="Proteomes" id="UP000886595"/>
    </source>
</evidence>
<dbReference type="AlphaFoldDB" id="A0A8X7VG77"/>
<organism evidence="2 3">
    <name type="scientific">Brassica carinata</name>
    <name type="common">Ethiopian mustard</name>
    <name type="synonym">Abyssinian cabbage</name>
    <dbReference type="NCBI Taxonomy" id="52824"/>
    <lineage>
        <taxon>Eukaryota</taxon>
        <taxon>Viridiplantae</taxon>
        <taxon>Streptophyta</taxon>
        <taxon>Embryophyta</taxon>
        <taxon>Tracheophyta</taxon>
        <taxon>Spermatophyta</taxon>
        <taxon>Magnoliopsida</taxon>
        <taxon>eudicotyledons</taxon>
        <taxon>Gunneridae</taxon>
        <taxon>Pentapetalae</taxon>
        <taxon>rosids</taxon>
        <taxon>malvids</taxon>
        <taxon>Brassicales</taxon>
        <taxon>Brassicaceae</taxon>
        <taxon>Brassiceae</taxon>
        <taxon>Brassica</taxon>
    </lineage>
</organism>
<dbReference type="EMBL" id="JAAMPC010000005">
    <property type="protein sequence ID" value="KAG2310618.1"/>
    <property type="molecule type" value="Genomic_DNA"/>
</dbReference>
<dbReference type="Proteomes" id="UP000886595">
    <property type="component" value="Unassembled WGS sequence"/>
</dbReference>
<keyword evidence="1" id="KW-0378">Hydrolase</keyword>
<dbReference type="GO" id="GO:0016787">
    <property type="term" value="F:hydrolase activity"/>
    <property type="evidence" value="ECO:0007669"/>
    <property type="project" value="UniProtKB-KW"/>
</dbReference>
<dbReference type="InterPro" id="IPR051058">
    <property type="entry name" value="GDSL_Est/Lipase"/>
</dbReference>
<sequence>MDGQAIPMSQQLDHWRSIHQELTRKLGSSKAQIHISKSLFVLIIGSNDVLDYYGSLEKLHETGTPRLLIFWGAQLGCTPEKREELDDP</sequence>
<gene>
    <name evidence="2" type="ORF">Bca52824_022175</name>
</gene>
<dbReference type="PANTHER" id="PTHR45648">
    <property type="entry name" value="GDSL LIPASE/ACYLHYDROLASE FAMILY PROTEIN (AFU_ORTHOLOGUE AFUA_4G14700)"/>
    <property type="match status" value="1"/>
</dbReference>
<dbReference type="PANTHER" id="PTHR45648:SF122">
    <property type="match status" value="1"/>
</dbReference>
<protein>
    <submittedName>
        <fullName evidence="2">Uncharacterized protein</fullName>
    </submittedName>
</protein>
<keyword evidence="3" id="KW-1185">Reference proteome</keyword>
<dbReference type="OrthoDB" id="1600564at2759"/>
<comment type="caution">
    <text evidence="2">The sequence shown here is derived from an EMBL/GenBank/DDBJ whole genome shotgun (WGS) entry which is preliminary data.</text>
</comment>